<evidence type="ECO:0000313" key="3">
    <source>
        <dbReference type="EnsemblPlants" id="KEH33545"/>
    </source>
</evidence>
<evidence type="ECO:0000313" key="4">
    <source>
        <dbReference type="Proteomes" id="UP000002051"/>
    </source>
</evidence>
<dbReference type="PANTHER" id="PTHR21736">
    <property type="entry name" value="VERNALIZATION-INSENSITIVE PROTEIN 3"/>
    <property type="match status" value="1"/>
</dbReference>
<accession>A0A072V5T6</accession>
<evidence type="ECO:0000313" key="2">
    <source>
        <dbReference type="EMBL" id="KEH33545.1"/>
    </source>
</evidence>
<dbReference type="PRINTS" id="PR01544">
    <property type="entry name" value="ARATH130DUF"/>
</dbReference>
<dbReference type="InterPro" id="IPR004082">
    <property type="entry name" value="OBERON"/>
</dbReference>
<name>A0A072V5T6_MEDTR</name>
<dbReference type="EMBL" id="CM001219">
    <property type="protein sequence ID" value="KEH33545.1"/>
    <property type="molecule type" value="Genomic_DNA"/>
</dbReference>
<keyword evidence="1" id="KW-0175">Coiled coil</keyword>
<dbReference type="AlphaFoldDB" id="A0A072V5T6"/>
<gene>
    <name evidence="2" type="ordered locus">MTR_3g045740</name>
</gene>
<sequence>MDLLNVDINGGWLKSKNMIACGPMNLGGGIDAILECPYKDQAFSQACFLKVEQFLFLVLNHIVREIVKEVVASIKKYLKNMIENKKEELVNLQNRLKRRSDLSKETLYKGNKVQLENLVAVNMKLSSFLYGNLQLSKNVSEPPPRCIEPHVIRFPLSSHHIHTSDVQTKL</sequence>
<feature type="coiled-coil region" evidence="1">
    <location>
        <begin position="75"/>
        <end position="102"/>
    </location>
</feature>
<reference evidence="3" key="3">
    <citation type="submission" date="2015-04" db="UniProtKB">
        <authorList>
            <consortium name="EnsemblPlants"/>
        </authorList>
    </citation>
    <scope>IDENTIFICATION</scope>
    <source>
        <strain evidence="3">cv. Jemalong A17</strain>
    </source>
</reference>
<dbReference type="STRING" id="3880.A0A072V5T6"/>
<protein>
    <submittedName>
        <fullName evidence="2">DUF1423 family protein</fullName>
    </submittedName>
</protein>
<evidence type="ECO:0000256" key="1">
    <source>
        <dbReference type="SAM" id="Coils"/>
    </source>
</evidence>
<dbReference type="PANTHER" id="PTHR21736:SF38">
    <property type="entry name" value="PROTEIN OBERON 3"/>
    <property type="match status" value="1"/>
</dbReference>
<proteinExistence type="predicted"/>
<organism evidence="2 4">
    <name type="scientific">Medicago truncatula</name>
    <name type="common">Barrel medic</name>
    <name type="synonym">Medicago tribuloides</name>
    <dbReference type="NCBI Taxonomy" id="3880"/>
    <lineage>
        <taxon>Eukaryota</taxon>
        <taxon>Viridiplantae</taxon>
        <taxon>Streptophyta</taxon>
        <taxon>Embryophyta</taxon>
        <taxon>Tracheophyta</taxon>
        <taxon>Spermatophyta</taxon>
        <taxon>Magnoliopsida</taxon>
        <taxon>eudicotyledons</taxon>
        <taxon>Gunneridae</taxon>
        <taxon>Pentapetalae</taxon>
        <taxon>rosids</taxon>
        <taxon>fabids</taxon>
        <taxon>Fabales</taxon>
        <taxon>Fabaceae</taxon>
        <taxon>Papilionoideae</taxon>
        <taxon>50 kb inversion clade</taxon>
        <taxon>NPAAA clade</taxon>
        <taxon>Hologalegina</taxon>
        <taxon>IRL clade</taxon>
        <taxon>Trifolieae</taxon>
        <taxon>Medicago</taxon>
    </lineage>
</organism>
<reference evidence="2 4" key="1">
    <citation type="journal article" date="2011" name="Nature">
        <title>The Medicago genome provides insight into the evolution of rhizobial symbioses.</title>
        <authorList>
            <person name="Young N.D."/>
            <person name="Debelle F."/>
            <person name="Oldroyd G.E."/>
            <person name="Geurts R."/>
            <person name="Cannon S.B."/>
            <person name="Udvardi M.K."/>
            <person name="Benedito V.A."/>
            <person name="Mayer K.F."/>
            <person name="Gouzy J."/>
            <person name="Schoof H."/>
            <person name="Van de Peer Y."/>
            <person name="Proost S."/>
            <person name="Cook D.R."/>
            <person name="Meyers B.C."/>
            <person name="Spannagl M."/>
            <person name="Cheung F."/>
            <person name="De Mita S."/>
            <person name="Krishnakumar V."/>
            <person name="Gundlach H."/>
            <person name="Zhou S."/>
            <person name="Mudge J."/>
            <person name="Bharti A.K."/>
            <person name="Murray J.D."/>
            <person name="Naoumkina M.A."/>
            <person name="Rosen B."/>
            <person name="Silverstein K.A."/>
            <person name="Tang H."/>
            <person name="Rombauts S."/>
            <person name="Zhao P.X."/>
            <person name="Zhou P."/>
            <person name="Barbe V."/>
            <person name="Bardou P."/>
            <person name="Bechner M."/>
            <person name="Bellec A."/>
            <person name="Berger A."/>
            <person name="Berges H."/>
            <person name="Bidwell S."/>
            <person name="Bisseling T."/>
            <person name="Choisne N."/>
            <person name="Couloux A."/>
            <person name="Denny R."/>
            <person name="Deshpande S."/>
            <person name="Dai X."/>
            <person name="Doyle J.J."/>
            <person name="Dudez A.M."/>
            <person name="Farmer A.D."/>
            <person name="Fouteau S."/>
            <person name="Franken C."/>
            <person name="Gibelin C."/>
            <person name="Gish J."/>
            <person name="Goldstein S."/>
            <person name="Gonzalez A.J."/>
            <person name="Green P.J."/>
            <person name="Hallab A."/>
            <person name="Hartog M."/>
            <person name="Hua A."/>
            <person name="Humphray S.J."/>
            <person name="Jeong D.H."/>
            <person name="Jing Y."/>
            <person name="Jocker A."/>
            <person name="Kenton S.M."/>
            <person name="Kim D.J."/>
            <person name="Klee K."/>
            <person name="Lai H."/>
            <person name="Lang C."/>
            <person name="Lin S."/>
            <person name="Macmil S.L."/>
            <person name="Magdelenat G."/>
            <person name="Matthews L."/>
            <person name="McCorrison J."/>
            <person name="Monaghan E.L."/>
            <person name="Mun J.H."/>
            <person name="Najar F.Z."/>
            <person name="Nicholson C."/>
            <person name="Noirot C."/>
            <person name="O'Bleness M."/>
            <person name="Paule C.R."/>
            <person name="Poulain J."/>
            <person name="Prion F."/>
            <person name="Qin B."/>
            <person name="Qu C."/>
            <person name="Retzel E.F."/>
            <person name="Riddle C."/>
            <person name="Sallet E."/>
            <person name="Samain S."/>
            <person name="Samson N."/>
            <person name="Sanders I."/>
            <person name="Saurat O."/>
            <person name="Scarpelli C."/>
            <person name="Schiex T."/>
            <person name="Segurens B."/>
            <person name="Severin A.J."/>
            <person name="Sherrier D.J."/>
            <person name="Shi R."/>
            <person name="Sims S."/>
            <person name="Singer S.R."/>
            <person name="Sinharoy S."/>
            <person name="Sterck L."/>
            <person name="Viollet A."/>
            <person name="Wang B.B."/>
            <person name="Wang K."/>
            <person name="Wang M."/>
            <person name="Wang X."/>
            <person name="Warfsmann J."/>
            <person name="Weissenbach J."/>
            <person name="White D.D."/>
            <person name="White J.D."/>
            <person name="Wiley G.B."/>
            <person name="Wincker P."/>
            <person name="Xing Y."/>
            <person name="Yang L."/>
            <person name="Yao Z."/>
            <person name="Ying F."/>
            <person name="Zhai J."/>
            <person name="Zhou L."/>
            <person name="Zuber A."/>
            <person name="Denarie J."/>
            <person name="Dixon R.A."/>
            <person name="May G.D."/>
            <person name="Schwartz D.C."/>
            <person name="Rogers J."/>
            <person name="Quetier F."/>
            <person name="Town C.D."/>
            <person name="Roe B.A."/>
        </authorList>
    </citation>
    <scope>NUCLEOTIDE SEQUENCE [LARGE SCALE GENOMIC DNA]</scope>
    <source>
        <strain evidence="2">A17</strain>
        <strain evidence="3 4">cv. Jemalong A17</strain>
    </source>
</reference>
<dbReference type="EnsemblPlants" id="KEH33545">
    <property type="protein sequence ID" value="KEH33545"/>
    <property type="gene ID" value="MTR_3g045740"/>
</dbReference>
<dbReference type="Proteomes" id="UP000002051">
    <property type="component" value="Chromosome 3"/>
</dbReference>
<reference evidence="2 4" key="2">
    <citation type="journal article" date="2014" name="BMC Genomics">
        <title>An improved genome release (version Mt4.0) for the model legume Medicago truncatula.</title>
        <authorList>
            <person name="Tang H."/>
            <person name="Krishnakumar V."/>
            <person name="Bidwell S."/>
            <person name="Rosen B."/>
            <person name="Chan A."/>
            <person name="Zhou S."/>
            <person name="Gentzbittel L."/>
            <person name="Childs K.L."/>
            <person name="Yandell M."/>
            <person name="Gundlach H."/>
            <person name="Mayer K.F."/>
            <person name="Schwartz D.C."/>
            <person name="Town C.D."/>
        </authorList>
    </citation>
    <scope>GENOME REANNOTATION</scope>
    <source>
        <strain evidence="2">A17</strain>
        <strain evidence="3 4">cv. Jemalong A17</strain>
    </source>
</reference>
<dbReference type="HOGENOM" id="CLU_1572979_0_0_1"/>
<keyword evidence="4" id="KW-1185">Reference proteome</keyword>